<keyword evidence="14" id="KW-1185">Reference proteome</keyword>
<dbReference type="Gene3D" id="3.30.390.30">
    <property type="match status" value="1"/>
</dbReference>
<comment type="caution">
    <text evidence="13">The sequence shown here is derived from an EMBL/GenBank/DDBJ whole genome shotgun (WGS) entry which is preliminary data.</text>
</comment>
<keyword evidence="7" id="KW-1015">Disulfide bond</keyword>
<dbReference type="Proteomes" id="UP001595379">
    <property type="component" value="Unassembled WGS sequence"/>
</dbReference>
<name>A0ABV6ZW06_9PROT</name>
<keyword evidence="3 10" id="KW-0285">Flavoprotein</keyword>
<evidence type="ECO:0000256" key="10">
    <source>
        <dbReference type="RuleBase" id="RU003692"/>
    </source>
</evidence>
<reference evidence="14" key="1">
    <citation type="journal article" date="2019" name="Int. J. Syst. Evol. Microbiol.">
        <title>The Global Catalogue of Microorganisms (GCM) 10K type strain sequencing project: providing services to taxonomists for standard genome sequencing and annotation.</title>
        <authorList>
            <consortium name="The Broad Institute Genomics Platform"/>
            <consortium name="The Broad Institute Genome Sequencing Center for Infectious Disease"/>
            <person name="Wu L."/>
            <person name="Ma J."/>
        </authorList>
    </citation>
    <scope>NUCLEOTIDE SEQUENCE [LARGE SCALE GENOMIC DNA]</scope>
    <source>
        <strain evidence="14">KCTC 52487</strain>
    </source>
</reference>
<dbReference type="InterPro" id="IPR006258">
    <property type="entry name" value="Lipoamide_DH"/>
</dbReference>
<keyword evidence="4 10" id="KW-0274">FAD</keyword>
<comment type="similarity">
    <text evidence="1 10">Belongs to the class-I pyridine nucleotide-disulfide oxidoreductase family.</text>
</comment>
<dbReference type="InterPro" id="IPR050151">
    <property type="entry name" value="Class-I_Pyr_Nuc-Dis_Oxidored"/>
</dbReference>
<dbReference type="Gene3D" id="3.50.50.60">
    <property type="entry name" value="FAD/NAD(P)-binding domain"/>
    <property type="match status" value="2"/>
</dbReference>
<dbReference type="EMBL" id="JBHRSV010000005">
    <property type="protein sequence ID" value="MFC2925573.1"/>
    <property type="molecule type" value="Genomic_DNA"/>
</dbReference>
<keyword evidence="6 10" id="KW-0520">NAD</keyword>
<evidence type="ECO:0000259" key="12">
    <source>
        <dbReference type="Pfam" id="PF07992"/>
    </source>
</evidence>
<dbReference type="GO" id="GO:0004148">
    <property type="term" value="F:dihydrolipoyl dehydrogenase (NADH) activity"/>
    <property type="evidence" value="ECO:0007669"/>
    <property type="project" value="UniProtKB-EC"/>
</dbReference>
<gene>
    <name evidence="13" type="primary">lpdA</name>
    <name evidence="13" type="ORF">ACFOOR_05595</name>
</gene>
<sequence>MSESYDVVIIGGGPGGYNCAIRAGQLGLKTACVEMRETLGGTCLNVGCIPSKALLHASELYETAAKDFEGFGIRTGELSFDLKTMMGRKDEAVAGLTKGVAGLLKKNKVDHIRGKGRIAGKGEVVVEDADGKTQTLKTKHIVIATGSEVTPLPGVEIDEKRVVSSTGALSLEKVPGKLVLIGAGVIGLELGSVWRRLGAEVTVVEYLDRILPGMDGEIAKQAQKIFAKQGMSFKLGRKVTGVSEGAGGQLSVATEAAAGGSEEVLEADTVLVCIGRRPYTEGLGLETVGIETDRRGFIANDHWQTGAENVWVVGDCTHGAMLAHKAEDEGVACAERIAGKAGHVNYNAIPGVVYTNPEIASVGQTEEQLKAAGRAYKVGKFPFLANSRARANHETDGLVKVLADAKTDEVLGVHMIGKGVGEMIAEAALALEFRAASEDIARTSHPHPTMTEAIRQAAMGVEGWTMQA</sequence>
<evidence type="ECO:0000256" key="2">
    <source>
        <dbReference type="ARBA" id="ARBA00012608"/>
    </source>
</evidence>
<protein>
    <recommendedName>
        <fullName evidence="2 10">Dihydrolipoyl dehydrogenase</fullName>
        <ecNumber evidence="2 10">1.8.1.4</ecNumber>
    </recommendedName>
</protein>
<evidence type="ECO:0000259" key="11">
    <source>
        <dbReference type="Pfam" id="PF02852"/>
    </source>
</evidence>
<keyword evidence="8 10" id="KW-0676">Redox-active center</keyword>
<evidence type="ECO:0000256" key="6">
    <source>
        <dbReference type="ARBA" id="ARBA00023027"/>
    </source>
</evidence>
<evidence type="ECO:0000256" key="9">
    <source>
        <dbReference type="ARBA" id="ARBA00049187"/>
    </source>
</evidence>
<evidence type="ECO:0000313" key="13">
    <source>
        <dbReference type="EMBL" id="MFC2925573.1"/>
    </source>
</evidence>
<feature type="domain" description="Pyridine nucleotide-disulphide oxidoreductase dimerisation" evidence="11">
    <location>
        <begin position="349"/>
        <end position="458"/>
    </location>
</feature>
<evidence type="ECO:0000256" key="5">
    <source>
        <dbReference type="ARBA" id="ARBA00023002"/>
    </source>
</evidence>
<accession>A0ABV6ZW06</accession>
<dbReference type="Pfam" id="PF07992">
    <property type="entry name" value="Pyr_redox_2"/>
    <property type="match status" value="1"/>
</dbReference>
<dbReference type="InterPro" id="IPR036188">
    <property type="entry name" value="FAD/NAD-bd_sf"/>
</dbReference>
<dbReference type="SUPFAM" id="SSF55424">
    <property type="entry name" value="FAD/NAD-linked reductases, dimerisation (C-terminal) domain"/>
    <property type="match status" value="1"/>
</dbReference>
<dbReference type="SUPFAM" id="SSF51905">
    <property type="entry name" value="FAD/NAD(P)-binding domain"/>
    <property type="match status" value="1"/>
</dbReference>
<evidence type="ECO:0000256" key="7">
    <source>
        <dbReference type="ARBA" id="ARBA00023157"/>
    </source>
</evidence>
<dbReference type="InterPro" id="IPR016156">
    <property type="entry name" value="FAD/NAD-linked_Rdtase_dimer_sf"/>
</dbReference>
<dbReference type="NCBIfam" id="TIGR01350">
    <property type="entry name" value="lipoamide_DH"/>
    <property type="match status" value="1"/>
</dbReference>
<dbReference type="InterPro" id="IPR012999">
    <property type="entry name" value="Pyr_OxRdtase_I_AS"/>
</dbReference>
<dbReference type="EC" id="1.8.1.4" evidence="2 10"/>
<dbReference type="InterPro" id="IPR001100">
    <property type="entry name" value="Pyr_nuc-diS_OxRdtase"/>
</dbReference>
<evidence type="ECO:0000256" key="8">
    <source>
        <dbReference type="ARBA" id="ARBA00023284"/>
    </source>
</evidence>
<dbReference type="PANTHER" id="PTHR22912:SF151">
    <property type="entry name" value="DIHYDROLIPOYL DEHYDROGENASE, MITOCHONDRIAL"/>
    <property type="match status" value="1"/>
</dbReference>
<comment type="catalytic activity">
    <reaction evidence="9 10">
        <text>N(6)-[(R)-dihydrolipoyl]-L-lysyl-[protein] + NAD(+) = N(6)-[(R)-lipoyl]-L-lysyl-[protein] + NADH + H(+)</text>
        <dbReference type="Rhea" id="RHEA:15045"/>
        <dbReference type="Rhea" id="RHEA-COMP:10474"/>
        <dbReference type="Rhea" id="RHEA-COMP:10475"/>
        <dbReference type="ChEBI" id="CHEBI:15378"/>
        <dbReference type="ChEBI" id="CHEBI:57540"/>
        <dbReference type="ChEBI" id="CHEBI:57945"/>
        <dbReference type="ChEBI" id="CHEBI:83099"/>
        <dbReference type="ChEBI" id="CHEBI:83100"/>
        <dbReference type="EC" id="1.8.1.4"/>
    </reaction>
</comment>
<dbReference type="InterPro" id="IPR023753">
    <property type="entry name" value="FAD/NAD-binding_dom"/>
</dbReference>
<dbReference type="InterPro" id="IPR004099">
    <property type="entry name" value="Pyr_nucl-diS_OxRdtase_dimer"/>
</dbReference>
<feature type="domain" description="FAD/NAD(P)-binding" evidence="12">
    <location>
        <begin position="5"/>
        <end position="330"/>
    </location>
</feature>
<organism evidence="13 14">
    <name type="scientific">Hyphobacterium vulgare</name>
    <dbReference type="NCBI Taxonomy" id="1736751"/>
    <lineage>
        <taxon>Bacteria</taxon>
        <taxon>Pseudomonadati</taxon>
        <taxon>Pseudomonadota</taxon>
        <taxon>Alphaproteobacteria</taxon>
        <taxon>Maricaulales</taxon>
        <taxon>Maricaulaceae</taxon>
        <taxon>Hyphobacterium</taxon>
    </lineage>
</organism>
<dbReference type="RefSeq" id="WP_343165340.1">
    <property type="nucleotide sequence ID" value="NZ_JBHRSV010000005.1"/>
</dbReference>
<dbReference type="PIRSF" id="PIRSF000350">
    <property type="entry name" value="Mercury_reductase_MerA"/>
    <property type="match status" value="1"/>
</dbReference>
<keyword evidence="5 10" id="KW-0560">Oxidoreductase</keyword>
<dbReference type="PANTHER" id="PTHR22912">
    <property type="entry name" value="DISULFIDE OXIDOREDUCTASE"/>
    <property type="match status" value="1"/>
</dbReference>
<dbReference type="Pfam" id="PF02852">
    <property type="entry name" value="Pyr_redox_dim"/>
    <property type="match status" value="1"/>
</dbReference>
<dbReference type="PROSITE" id="PS00076">
    <property type="entry name" value="PYRIDINE_REDOX_1"/>
    <property type="match status" value="1"/>
</dbReference>
<comment type="cofactor">
    <cofactor evidence="10">
        <name>FAD</name>
        <dbReference type="ChEBI" id="CHEBI:57692"/>
    </cofactor>
    <text evidence="10">Binds 1 FAD per subunit.</text>
</comment>
<dbReference type="PRINTS" id="PR00411">
    <property type="entry name" value="PNDRDTASEI"/>
</dbReference>
<evidence type="ECO:0000256" key="3">
    <source>
        <dbReference type="ARBA" id="ARBA00022630"/>
    </source>
</evidence>
<evidence type="ECO:0000313" key="14">
    <source>
        <dbReference type="Proteomes" id="UP001595379"/>
    </source>
</evidence>
<comment type="miscellaneous">
    <text evidence="10">The active site is a redox-active disulfide bond.</text>
</comment>
<dbReference type="PRINTS" id="PR00368">
    <property type="entry name" value="FADPNR"/>
</dbReference>
<proteinExistence type="inferred from homology"/>
<evidence type="ECO:0000256" key="4">
    <source>
        <dbReference type="ARBA" id="ARBA00022827"/>
    </source>
</evidence>
<evidence type="ECO:0000256" key="1">
    <source>
        <dbReference type="ARBA" id="ARBA00007532"/>
    </source>
</evidence>